<dbReference type="Proteomes" id="UP000737018">
    <property type="component" value="Unassembled WGS sequence"/>
</dbReference>
<keyword evidence="2" id="KW-1185">Reference proteome</keyword>
<protein>
    <submittedName>
        <fullName evidence="1">Uncharacterized protein</fullName>
    </submittedName>
</protein>
<comment type="caution">
    <text evidence="1">The sequence shown here is derived from an EMBL/GenBank/DDBJ whole genome shotgun (WGS) entry which is preliminary data.</text>
</comment>
<dbReference type="OrthoDB" id="10341942at2759"/>
<evidence type="ECO:0000313" key="2">
    <source>
        <dbReference type="Proteomes" id="UP000737018"/>
    </source>
</evidence>
<organism evidence="1 2">
    <name type="scientific">Castanea mollissima</name>
    <name type="common">Chinese chestnut</name>
    <dbReference type="NCBI Taxonomy" id="60419"/>
    <lineage>
        <taxon>Eukaryota</taxon>
        <taxon>Viridiplantae</taxon>
        <taxon>Streptophyta</taxon>
        <taxon>Embryophyta</taxon>
        <taxon>Tracheophyta</taxon>
        <taxon>Spermatophyta</taxon>
        <taxon>Magnoliopsida</taxon>
        <taxon>eudicotyledons</taxon>
        <taxon>Gunneridae</taxon>
        <taxon>Pentapetalae</taxon>
        <taxon>rosids</taxon>
        <taxon>fabids</taxon>
        <taxon>Fagales</taxon>
        <taxon>Fagaceae</taxon>
        <taxon>Castanea</taxon>
    </lineage>
</organism>
<dbReference type="EMBL" id="JRKL02000877">
    <property type="protein sequence ID" value="KAF3967600.1"/>
    <property type="molecule type" value="Genomic_DNA"/>
</dbReference>
<evidence type="ECO:0000313" key="1">
    <source>
        <dbReference type="EMBL" id="KAF3967600.1"/>
    </source>
</evidence>
<accession>A0A8J4VRV0</accession>
<dbReference type="AlphaFoldDB" id="A0A8J4VRV0"/>
<name>A0A8J4VRV0_9ROSI</name>
<proteinExistence type="predicted"/>
<reference evidence="1" key="1">
    <citation type="submission" date="2020-03" db="EMBL/GenBank/DDBJ databases">
        <title>Castanea mollissima Vanexum genome sequencing.</title>
        <authorList>
            <person name="Staton M."/>
        </authorList>
    </citation>
    <scope>NUCLEOTIDE SEQUENCE</scope>
    <source>
        <tissue evidence="1">Leaf</tissue>
    </source>
</reference>
<gene>
    <name evidence="1" type="ORF">CMV_008416</name>
</gene>
<sequence length="78" mass="8646">MLSLCSPSESGNASTLNLLICSSVGKWPTTLVKQMFLSEMLPSAWFLKPMWSMELITKAVNNIFSIYKTLLFSGVKSP</sequence>